<gene>
    <name evidence="9" type="ordered locus">Tbd_0902</name>
</gene>
<dbReference type="KEGG" id="tbd:Tbd_0902"/>
<feature type="transmembrane region" description="Helical" evidence="8">
    <location>
        <begin position="475"/>
        <end position="500"/>
    </location>
</feature>
<evidence type="ECO:0000256" key="8">
    <source>
        <dbReference type="SAM" id="Phobius"/>
    </source>
</evidence>
<evidence type="ECO:0000313" key="9">
    <source>
        <dbReference type="EMBL" id="AAZ96855.1"/>
    </source>
</evidence>
<protein>
    <submittedName>
        <fullName evidence="9">Heavy metal efflux pump CzcA</fullName>
    </submittedName>
</protein>
<dbReference type="SUPFAM" id="SSF82866">
    <property type="entry name" value="Multidrug efflux transporter AcrB transmembrane domain"/>
    <property type="match status" value="2"/>
</dbReference>
<feature type="transmembrane region" description="Helical" evidence="8">
    <location>
        <begin position="891"/>
        <end position="912"/>
    </location>
</feature>
<dbReference type="Gene3D" id="3.30.2090.10">
    <property type="entry name" value="Multidrug efflux transporter AcrB TolC docking domain, DN and DC subdomains"/>
    <property type="match status" value="2"/>
</dbReference>
<feature type="transmembrane region" description="Helical" evidence="8">
    <location>
        <begin position="531"/>
        <end position="555"/>
    </location>
</feature>
<evidence type="ECO:0000256" key="6">
    <source>
        <dbReference type="ARBA" id="ARBA00022989"/>
    </source>
</evidence>
<dbReference type="SUPFAM" id="SSF82693">
    <property type="entry name" value="Multidrug efflux transporter AcrB pore domain, PN1, PN2, PC1 and PC2 subdomains"/>
    <property type="match status" value="3"/>
</dbReference>
<comment type="subcellular location">
    <subcellularLocation>
        <location evidence="1">Cell membrane</location>
        <topology evidence="1">Multi-pass membrane protein</topology>
    </subcellularLocation>
</comment>
<dbReference type="NCBIfam" id="TIGR00914">
    <property type="entry name" value="2A0601"/>
    <property type="match status" value="1"/>
</dbReference>
<dbReference type="PANTHER" id="PTHR32063">
    <property type="match status" value="1"/>
</dbReference>
<proteinExistence type="inferred from homology"/>
<dbReference type="SUPFAM" id="SSF82714">
    <property type="entry name" value="Multidrug efflux transporter AcrB TolC docking domain, DN and DC subdomains"/>
    <property type="match status" value="2"/>
</dbReference>
<dbReference type="Gene3D" id="3.30.70.1440">
    <property type="entry name" value="Multidrug efflux transporter AcrB pore domain"/>
    <property type="match status" value="1"/>
</dbReference>
<evidence type="ECO:0000256" key="4">
    <source>
        <dbReference type="ARBA" id="ARBA00022475"/>
    </source>
</evidence>
<feature type="transmembrane region" description="Helical" evidence="8">
    <location>
        <begin position="866"/>
        <end position="885"/>
    </location>
</feature>
<evidence type="ECO:0000256" key="5">
    <source>
        <dbReference type="ARBA" id="ARBA00022692"/>
    </source>
</evidence>
<feature type="transmembrane region" description="Helical" evidence="8">
    <location>
        <begin position="924"/>
        <end position="945"/>
    </location>
</feature>
<dbReference type="Gene3D" id="3.30.70.1320">
    <property type="entry name" value="Multidrug efflux transporter AcrB pore domain like"/>
    <property type="match status" value="1"/>
</dbReference>
<accession>Q3SKD0</accession>
<dbReference type="InterPro" id="IPR004763">
    <property type="entry name" value="CusA-like"/>
</dbReference>
<keyword evidence="3" id="KW-0813">Transport</keyword>
<dbReference type="EMBL" id="CP000116">
    <property type="protein sequence ID" value="AAZ96855.1"/>
    <property type="molecule type" value="Genomic_DNA"/>
</dbReference>
<dbReference type="OrthoDB" id="9176633at2"/>
<feature type="transmembrane region" description="Helical" evidence="8">
    <location>
        <begin position="997"/>
        <end position="1023"/>
    </location>
</feature>
<dbReference type="GO" id="GO:0008324">
    <property type="term" value="F:monoatomic cation transmembrane transporter activity"/>
    <property type="evidence" value="ECO:0007669"/>
    <property type="project" value="InterPro"/>
</dbReference>
<dbReference type="AlphaFoldDB" id="Q3SKD0"/>
<keyword evidence="10" id="KW-1185">Reference proteome</keyword>
<dbReference type="Pfam" id="PF00873">
    <property type="entry name" value="ACR_tran"/>
    <property type="match status" value="1"/>
</dbReference>
<name>Q3SKD0_THIDA</name>
<dbReference type="eggNOG" id="COG3696">
    <property type="taxonomic scope" value="Bacteria"/>
</dbReference>
<comment type="similarity">
    <text evidence="2">Belongs to the resistance-nodulation-cell division (RND) (TC 2.A.6) family.</text>
</comment>
<dbReference type="STRING" id="292415.Tbd_0902"/>
<evidence type="ECO:0000256" key="1">
    <source>
        <dbReference type="ARBA" id="ARBA00004651"/>
    </source>
</evidence>
<dbReference type="GO" id="GO:0005886">
    <property type="term" value="C:plasma membrane"/>
    <property type="evidence" value="ECO:0007669"/>
    <property type="project" value="UniProtKB-SubCell"/>
</dbReference>
<keyword evidence="4" id="KW-1003">Cell membrane</keyword>
<sequence length="1036" mass="112836">MFDWVIGWSLRNRVTVVLLYLILAGAAIVAARNMAVDVFPEYAPPQVQIQTEVPGYSAGDVETLVTRPIEVVLQGAPYVDQIRSNSSVGLSRITIVFEWGVDIYRARQIIQERMQAVQGQLPSGAQTPQLMPVTSAVSWLLKFALVDWSGADREHELRTLVDWDIRNRLLAQPGVASVVAVGGGVKQYQVLLDPLRMRKYGVSVAMVADALRSANLVAPGGFVYPSAEEEYFIRANGKVASLRDVAETLVVMRDGQPIHIGDIAEVRFGSEIKRGEGQIHGGPAVIGTVSKLWGADTMETTRNVEKVLASMAQNLPEDVELIPHVFRQASFIDASIDNLRDALLHSSIIVALVLLLFLFRWRPTAISLIAIPTSLMAGVLVLWAFDISINALTLGGLVFAIGEVVDDAIIDVENILRRLRENARAVAPLPALDIVYEGSREIRNSVVFATLIILVAFTPIFFLQGIEGRIFQPMAIAYLAAIASSLIVAITLVPVLSYYLMGREQRAREYGLGPVSEFLLGRYERLLQCLLAWPLTVAVATLLLVAAAAIAFAGLGRSFIPPFHEGNLVIATTMMPGTSLEENLRMGREVERRVGEMPEVASLAQRAGRSRLDEDAQPVNFSEFDIALKPGTRNVPEVMQRIREQLGQIPGMSTNVSQFITHRMSEILSGVRSQVAVKIYGPDLAVLQQKQQAIHQAVQGVAGVVDLQMEPMILVPGVDVQVDRAAAAAYGFTPGAIVAQVEQAFNGVVASKVLEQDRTFDLFLRVNEASRADVRTLGEIPLISPEGVVVPLRDLARFTVVQEPYMINRDSGARRAVVQWNTEGRDLDGVVREAQARIRDTVELPPGYAIEIGGDFEGQQRATRSLLLSGTAALVLITLIMFHAFRNWSLVMLIMLNLPLALIGGVFALLLAGETLNVSSMIGMVALFGVATRNSLLLVSRYLHLMEAEPQLGAAELAVRGARDRLVPILLTAFTAALAVTPLIFGDPTGKEMERPLAIVLLGGMLSSTLLNLVVIPTLFHWLAARRPGWLSPGAA</sequence>
<dbReference type="InterPro" id="IPR001036">
    <property type="entry name" value="Acrflvin-R"/>
</dbReference>
<reference evidence="9 10" key="1">
    <citation type="journal article" date="2006" name="J. Bacteriol.">
        <title>The genome sequence of the obligately chemolithoautotrophic, facultatively anaerobic bacterium Thiobacillus denitrificans.</title>
        <authorList>
            <person name="Beller H.R."/>
            <person name="Chain P.S."/>
            <person name="Letain T.E."/>
            <person name="Chakicherla A."/>
            <person name="Larimer F.W."/>
            <person name="Richardson P.M."/>
            <person name="Coleman M.A."/>
            <person name="Wood A.P."/>
            <person name="Kelly D.P."/>
        </authorList>
    </citation>
    <scope>NUCLEOTIDE SEQUENCE [LARGE SCALE GENOMIC DNA]</scope>
    <source>
        <strain evidence="9 10">ATCC 25259</strain>
    </source>
</reference>
<dbReference type="InterPro" id="IPR027463">
    <property type="entry name" value="AcrB_DN_DC_subdom"/>
</dbReference>
<dbReference type="Gene3D" id="3.30.70.1430">
    <property type="entry name" value="Multidrug efflux transporter AcrB pore domain"/>
    <property type="match status" value="2"/>
</dbReference>
<evidence type="ECO:0000256" key="2">
    <source>
        <dbReference type="ARBA" id="ARBA00010942"/>
    </source>
</evidence>
<dbReference type="RefSeq" id="WP_011311414.1">
    <property type="nucleotide sequence ID" value="NC_007404.1"/>
</dbReference>
<keyword evidence="6 8" id="KW-1133">Transmembrane helix</keyword>
<dbReference type="Proteomes" id="UP000008291">
    <property type="component" value="Chromosome"/>
</dbReference>
<evidence type="ECO:0000313" key="10">
    <source>
        <dbReference type="Proteomes" id="UP000008291"/>
    </source>
</evidence>
<evidence type="ECO:0000256" key="7">
    <source>
        <dbReference type="ARBA" id="ARBA00023136"/>
    </source>
</evidence>
<organism evidence="9 10">
    <name type="scientific">Thiobacillus denitrificans (strain ATCC 25259 / T1)</name>
    <dbReference type="NCBI Taxonomy" id="292415"/>
    <lineage>
        <taxon>Bacteria</taxon>
        <taxon>Pseudomonadati</taxon>
        <taxon>Pseudomonadota</taxon>
        <taxon>Betaproteobacteria</taxon>
        <taxon>Nitrosomonadales</taxon>
        <taxon>Thiobacillaceae</taxon>
        <taxon>Thiobacillus</taxon>
    </lineage>
</organism>
<keyword evidence="5 8" id="KW-0812">Transmembrane</keyword>
<dbReference type="HOGENOM" id="CLU_002755_1_2_4"/>
<dbReference type="PANTHER" id="PTHR32063:SF4">
    <property type="entry name" value="SLR6043 PROTEIN"/>
    <property type="match status" value="1"/>
</dbReference>
<dbReference type="Gene3D" id="1.20.1640.10">
    <property type="entry name" value="Multidrug efflux transporter AcrB transmembrane domain"/>
    <property type="match status" value="2"/>
</dbReference>
<dbReference type="PRINTS" id="PR00702">
    <property type="entry name" value="ACRIFLAVINRP"/>
</dbReference>
<feature type="transmembrane region" description="Helical" evidence="8">
    <location>
        <begin position="965"/>
        <end position="985"/>
    </location>
</feature>
<dbReference type="GO" id="GO:0042910">
    <property type="term" value="F:xenobiotic transmembrane transporter activity"/>
    <property type="evidence" value="ECO:0007669"/>
    <property type="project" value="TreeGrafter"/>
</dbReference>
<keyword evidence="7 8" id="KW-0472">Membrane</keyword>
<evidence type="ECO:0000256" key="3">
    <source>
        <dbReference type="ARBA" id="ARBA00022448"/>
    </source>
</evidence>
<feature type="transmembrane region" description="Helical" evidence="8">
    <location>
        <begin position="342"/>
        <end position="359"/>
    </location>
</feature>
<feature type="transmembrane region" description="Helical" evidence="8">
    <location>
        <begin position="445"/>
        <end position="463"/>
    </location>
</feature>